<dbReference type="Proteomes" id="UP000320801">
    <property type="component" value="Unassembled WGS sequence"/>
</dbReference>
<gene>
    <name evidence="6" type="ORF">E1I18_02005</name>
</gene>
<comment type="subunit">
    <text evidence="1">Monomer.</text>
</comment>
<evidence type="ECO:0000256" key="4">
    <source>
        <dbReference type="ARBA" id="ARBA00022840"/>
    </source>
</evidence>
<evidence type="ECO:0000256" key="3">
    <source>
        <dbReference type="ARBA" id="ARBA00022741"/>
    </source>
</evidence>
<comment type="caution">
    <text evidence="6">The sequence shown here is derived from an EMBL/GenBank/DDBJ whole genome shotgun (WGS) entry which is preliminary data.</text>
</comment>
<protein>
    <submittedName>
        <fullName evidence="6">Cysteine--tRNA ligase</fullName>
    </submittedName>
</protein>
<dbReference type="GO" id="GO:0005829">
    <property type="term" value="C:cytosol"/>
    <property type="evidence" value="ECO:0007669"/>
    <property type="project" value="TreeGrafter"/>
</dbReference>
<feature type="domain" description="tRNA synthetases class I catalytic" evidence="5">
    <location>
        <begin position="3"/>
        <end position="289"/>
    </location>
</feature>
<organism evidence="6 7">
    <name type="scientific">Mycoplasmopsis mucosicanis</name>
    <dbReference type="NCBI Taxonomy" id="458208"/>
    <lineage>
        <taxon>Bacteria</taxon>
        <taxon>Bacillati</taxon>
        <taxon>Mycoplasmatota</taxon>
        <taxon>Mycoplasmoidales</taxon>
        <taxon>Metamycoplasmataceae</taxon>
        <taxon>Mycoplasmopsis</taxon>
    </lineage>
</organism>
<dbReference type="Pfam" id="PF01406">
    <property type="entry name" value="tRNA-synt_1e"/>
    <property type="match status" value="1"/>
</dbReference>
<dbReference type="InterPro" id="IPR014729">
    <property type="entry name" value="Rossmann-like_a/b/a_fold"/>
</dbReference>
<dbReference type="PRINTS" id="PR00983">
    <property type="entry name" value="TRNASYNTHCYS"/>
</dbReference>
<dbReference type="GO" id="GO:0005524">
    <property type="term" value="F:ATP binding"/>
    <property type="evidence" value="ECO:0007669"/>
    <property type="project" value="UniProtKB-KW"/>
</dbReference>
<dbReference type="AlphaFoldDB" id="A0A507SKS1"/>
<proteinExistence type="predicted"/>
<reference evidence="6 7" key="1">
    <citation type="submission" date="2019-03" db="EMBL/GenBank/DDBJ databases">
        <title>Characterization of a novel Mycoplasma cynos real-time PCR assay.</title>
        <authorList>
            <person name="Tallmadge R.L."/>
            <person name="Mitchell P.K."/>
            <person name="Goodman L."/>
        </authorList>
    </citation>
    <scope>NUCLEOTIDE SEQUENCE [LARGE SCALE GENOMIC DNA]</scope>
    <source>
        <strain evidence="6 7">1642</strain>
    </source>
</reference>
<evidence type="ECO:0000313" key="7">
    <source>
        <dbReference type="Proteomes" id="UP000320801"/>
    </source>
</evidence>
<sequence length="410" mass="47280">MKKFYICGPTVYNDPHIGNLRAITAFDLSLKAMRFLGQEFIFVHNITDIDDKIINKAIECGVSETEIATKYTKQYFDLLKILNIDTITYVEKVTDNIGVIDEYIAKLVNNGSAYRDQDNNVWFDVKKHCEQYGVVSGQKLDKMVFEEESNYKHFPADFALWKSTKVGIKYDSRFGQGRPGWHTECCALIDKHFGSDGVDVHGGGMDLTFPHHENENIQHFALHNQNIAKNWIRVGQINLNGIKMSKSLGNVILPQEFFKIHGSEIYKLMILTAKFSAPINLTEELINNLKAIEAKYKKVMFQIYSKFGTNLEPNNKHQNVLNMFEALSNYDFAKYNLLINDEIKQFNKTKSIENALNIYTVFHIIHRPLTDISIYKNALDLFAQWHSFLSVKDYSNADLLREKLQKTGLY</sequence>
<keyword evidence="4" id="KW-0067">ATP-binding</keyword>
<evidence type="ECO:0000256" key="2">
    <source>
        <dbReference type="ARBA" id="ARBA00022598"/>
    </source>
</evidence>
<dbReference type="InterPro" id="IPR032678">
    <property type="entry name" value="tRNA-synt_1_cat_dom"/>
</dbReference>
<keyword evidence="7" id="KW-1185">Reference proteome</keyword>
<keyword evidence="2 6" id="KW-0436">Ligase</keyword>
<dbReference type="InterPro" id="IPR024909">
    <property type="entry name" value="Cys-tRNA/MSH_ligase"/>
</dbReference>
<dbReference type="EMBL" id="SMDN01000006">
    <property type="protein sequence ID" value="TQC51546.1"/>
    <property type="molecule type" value="Genomic_DNA"/>
</dbReference>
<evidence type="ECO:0000259" key="5">
    <source>
        <dbReference type="Pfam" id="PF01406"/>
    </source>
</evidence>
<evidence type="ECO:0000313" key="6">
    <source>
        <dbReference type="EMBL" id="TQC51546.1"/>
    </source>
</evidence>
<dbReference type="PANTHER" id="PTHR10890">
    <property type="entry name" value="CYSTEINYL-TRNA SYNTHETASE"/>
    <property type="match status" value="1"/>
</dbReference>
<dbReference type="Gene3D" id="3.40.50.620">
    <property type="entry name" value="HUPs"/>
    <property type="match status" value="1"/>
</dbReference>
<name>A0A507SKS1_9BACT</name>
<accession>A0A507SKS1</accession>
<dbReference type="RefSeq" id="WP_141483930.1">
    <property type="nucleotide sequence ID" value="NZ_SMDN01000006.1"/>
</dbReference>
<dbReference type="PANTHER" id="PTHR10890:SF3">
    <property type="entry name" value="CYSTEINE--TRNA LIGASE, CYTOPLASMIC"/>
    <property type="match status" value="1"/>
</dbReference>
<dbReference type="GO" id="GO:0006423">
    <property type="term" value="P:cysteinyl-tRNA aminoacylation"/>
    <property type="evidence" value="ECO:0007669"/>
    <property type="project" value="TreeGrafter"/>
</dbReference>
<evidence type="ECO:0000256" key="1">
    <source>
        <dbReference type="ARBA" id="ARBA00011245"/>
    </source>
</evidence>
<dbReference type="SUPFAM" id="SSF52374">
    <property type="entry name" value="Nucleotidylyl transferase"/>
    <property type="match status" value="1"/>
</dbReference>
<dbReference type="OrthoDB" id="9815130at2"/>
<dbReference type="GO" id="GO:0004817">
    <property type="term" value="F:cysteine-tRNA ligase activity"/>
    <property type="evidence" value="ECO:0007669"/>
    <property type="project" value="TreeGrafter"/>
</dbReference>
<keyword evidence="3" id="KW-0547">Nucleotide-binding</keyword>